<gene>
    <name evidence="7" type="ORF">AB1Y20_002232</name>
</gene>
<reference evidence="7 8" key="1">
    <citation type="journal article" date="2024" name="Science">
        <title>Giant polyketide synthase enzymes in the biosynthesis of giant marine polyether toxins.</title>
        <authorList>
            <person name="Fallon T.R."/>
            <person name="Shende V.V."/>
            <person name="Wierzbicki I.H."/>
            <person name="Pendleton A.L."/>
            <person name="Watervoot N.F."/>
            <person name="Auber R.P."/>
            <person name="Gonzalez D.J."/>
            <person name="Wisecaver J.H."/>
            <person name="Moore B.S."/>
        </authorList>
    </citation>
    <scope>NUCLEOTIDE SEQUENCE [LARGE SCALE GENOMIC DNA]</scope>
    <source>
        <strain evidence="7 8">12B1</strain>
    </source>
</reference>
<organism evidence="7 8">
    <name type="scientific">Prymnesium parvum</name>
    <name type="common">Toxic golden alga</name>
    <dbReference type="NCBI Taxonomy" id="97485"/>
    <lineage>
        <taxon>Eukaryota</taxon>
        <taxon>Haptista</taxon>
        <taxon>Haptophyta</taxon>
        <taxon>Prymnesiophyceae</taxon>
        <taxon>Prymnesiales</taxon>
        <taxon>Prymnesiaceae</taxon>
        <taxon>Prymnesium</taxon>
    </lineage>
</organism>
<comment type="similarity">
    <text evidence="4">Belongs to the PP2C family.</text>
</comment>
<feature type="compositionally biased region" description="Polar residues" evidence="5">
    <location>
        <begin position="45"/>
        <end position="71"/>
    </location>
</feature>
<feature type="compositionally biased region" description="Basic and acidic residues" evidence="5">
    <location>
        <begin position="563"/>
        <end position="572"/>
    </location>
</feature>
<dbReference type="PROSITE" id="PS01032">
    <property type="entry name" value="PPM_1"/>
    <property type="match status" value="1"/>
</dbReference>
<keyword evidence="1" id="KW-0479">Metal-binding</keyword>
<dbReference type="AlphaFoldDB" id="A0AB34JAI5"/>
<keyword evidence="2 4" id="KW-0378">Hydrolase</keyword>
<feature type="region of interest" description="Disordered" evidence="5">
    <location>
        <begin position="38"/>
        <end position="85"/>
    </location>
</feature>
<sequence>MPFTIPTTPVDPPPVKPPRRSIERLRFKYGDQPVVVATLLPPRPSRQSGTHRLTTDSSRAGSQSSETSLARGSTEDSRYSKMRSMRLSARGSVAAEGNVRDFRRSQVALTTPQRLRSDTCKTSLSNRWSADSAGEPPSIEPMLKHIISNHKIDTKSIAPSWSFSHEGGVGGLGKENQDVFFEATPDEHVSIFGVFDGHGKAHGRQAAEVAAASMKEYLLEHLESLKAQPEIVVREAFKKAHDSVLRAFEELPSVTRIEGNLKDRPHYLIELLEEEGDDGVTKRWDASEGGTTATVVVALRIGRIIVAAIGDSAAVLVGRDAAGAVSELLLPEHSPTYVDEYLRMMKACPDAGLRFVYDCPDGELFDIFTTGSDGITCLDREAEKKADDHGCAVKNCRGELMTVVIIPESEIELPSAVVKEGPTRAVVDEQNIAMTRSLGDFYAHHHGVTWEPELRVLESADLLELPFHRPHLLLASDGVWDLWAFNDVAAALLPTDEAIIDEESIAAFCEATRAQGADYFDESADNLTGILVDLSYLIDLLSVDSERDTGVDVSDTNEESSEHEEASDMLRT</sequence>
<keyword evidence="3 4" id="KW-0904">Protein phosphatase</keyword>
<protein>
    <recommendedName>
        <fullName evidence="6">PPM-type phosphatase domain-containing protein</fullName>
    </recommendedName>
</protein>
<evidence type="ECO:0000256" key="4">
    <source>
        <dbReference type="RuleBase" id="RU003465"/>
    </source>
</evidence>
<evidence type="ECO:0000259" key="6">
    <source>
        <dbReference type="PROSITE" id="PS51746"/>
    </source>
</evidence>
<dbReference type="Proteomes" id="UP001515480">
    <property type="component" value="Unassembled WGS sequence"/>
</dbReference>
<evidence type="ECO:0000313" key="8">
    <source>
        <dbReference type="Proteomes" id="UP001515480"/>
    </source>
</evidence>
<name>A0AB34JAI5_PRYPA</name>
<evidence type="ECO:0000256" key="1">
    <source>
        <dbReference type="ARBA" id="ARBA00022723"/>
    </source>
</evidence>
<evidence type="ECO:0000256" key="3">
    <source>
        <dbReference type="ARBA" id="ARBA00022912"/>
    </source>
</evidence>
<dbReference type="SUPFAM" id="SSF81606">
    <property type="entry name" value="PP2C-like"/>
    <property type="match status" value="1"/>
</dbReference>
<dbReference type="Gene3D" id="3.60.40.10">
    <property type="entry name" value="PPM-type phosphatase domain"/>
    <property type="match status" value="1"/>
</dbReference>
<keyword evidence="8" id="KW-1185">Reference proteome</keyword>
<dbReference type="GO" id="GO:0046872">
    <property type="term" value="F:metal ion binding"/>
    <property type="evidence" value="ECO:0007669"/>
    <property type="project" value="UniProtKB-KW"/>
</dbReference>
<dbReference type="InterPro" id="IPR015655">
    <property type="entry name" value="PP2C"/>
</dbReference>
<dbReference type="InterPro" id="IPR036457">
    <property type="entry name" value="PPM-type-like_dom_sf"/>
</dbReference>
<dbReference type="SMART" id="SM00332">
    <property type="entry name" value="PP2Cc"/>
    <property type="match status" value="1"/>
</dbReference>
<evidence type="ECO:0000313" key="7">
    <source>
        <dbReference type="EMBL" id="KAL1515613.1"/>
    </source>
</evidence>
<evidence type="ECO:0000256" key="2">
    <source>
        <dbReference type="ARBA" id="ARBA00022801"/>
    </source>
</evidence>
<dbReference type="PROSITE" id="PS51746">
    <property type="entry name" value="PPM_2"/>
    <property type="match status" value="1"/>
</dbReference>
<dbReference type="EMBL" id="JBGBPQ010000011">
    <property type="protein sequence ID" value="KAL1515613.1"/>
    <property type="molecule type" value="Genomic_DNA"/>
</dbReference>
<accession>A0AB34JAI5</accession>
<comment type="caution">
    <text evidence="7">The sequence shown here is derived from an EMBL/GenBank/DDBJ whole genome shotgun (WGS) entry which is preliminary data.</text>
</comment>
<dbReference type="InterPro" id="IPR000222">
    <property type="entry name" value="PP2C_BS"/>
</dbReference>
<proteinExistence type="inferred from homology"/>
<dbReference type="GO" id="GO:0004722">
    <property type="term" value="F:protein serine/threonine phosphatase activity"/>
    <property type="evidence" value="ECO:0007669"/>
    <property type="project" value="InterPro"/>
</dbReference>
<feature type="region of interest" description="Disordered" evidence="5">
    <location>
        <begin position="548"/>
        <end position="572"/>
    </location>
</feature>
<evidence type="ECO:0000256" key="5">
    <source>
        <dbReference type="SAM" id="MobiDB-lite"/>
    </source>
</evidence>
<dbReference type="PANTHER" id="PTHR47992">
    <property type="entry name" value="PROTEIN PHOSPHATASE"/>
    <property type="match status" value="1"/>
</dbReference>
<dbReference type="InterPro" id="IPR001932">
    <property type="entry name" value="PPM-type_phosphatase-like_dom"/>
</dbReference>
<feature type="compositionally biased region" description="Polar residues" evidence="5">
    <location>
        <begin position="113"/>
        <end position="129"/>
    </location>
</feature>
<feature type="region of interest" description="Disordered" evidence="5">
    <location>
        <begin position="113"/>
        <end position="137"/>
    </location>
</feature>
<dbReference type="Pfam" id="PF13672">
    <property type="entry name" value="PP2C_2"/>
    <property type="match status" value="1"/>
</dbReference>
<dbReference type="CDD" id="cd00143">
    <property type="entry name" value="PP2Cc"/>
    <property type="match status" value="1"/>
</dbReference>
<feature type="region of interest" description="Disordered" evidence="5">
    <location>
        <begin position="1"/>
        <end position="21"/>
    </location>
</feature>
<feature type="domain" description="PPM-type phosphatase" evidence="6">
    <location>
        <begin position="160"/>
        <end position="534"/>
    </location>
</feature>